<sequence>MAARIDLTFDCTDARLLAEFWKTALGYIDEPPPAPFRTREEWLAQFDPPEDDSADDGAWLCDPDGVGPRLSILKVPERKTAKNRLHLDIRVPGHGSPDERWARIRAESERLMRAGGKVLEEFDRHHILMADPEGNEFCVGAASSEAPVSGACPSGGHAPRVIA</sequence>
<evidence type="ECO:0000313" key="3">
    <source>
        <dbReference type="Proteomes" id="UP000033615"/>
    </source>
</evidence>
<dbReference type="Gene3D" id="3.10.180.10">
    <property type="entry name" value="2,3-Dihydroxybiphenyl 1,2-Dioxygenase, domain 1"/>
    <property type="match status" value="1"/>
</dbReference>
<keyword evidence="3" id="KW-1185">Reference proteome</keyword>
<gene>
    <name evidence="2" type="ORF">VT50_0216700</name>
</gene>
<dbReference type="InterPro" id="IPR041581">
    <property type="entry name" value="Glyoxalase_6"/>
</dbReference>
<dbReference type="Proteomes" id="UP000033615">
    <property type="component" value="Unassembled WGS sequence"/>
</dbReference>
<dbReference type="RefSeq" id="WP_046085239.1">
    <property type="nucleotide sequence ID" value="NZ_LAKD02000040.1"/>
</dbReference>
<dbReference type="PANTHER" id="PTHR35908">
    <property type="entry name" value="HYPOTHETICAL FUSION PROTEIN"/>
    <property type="match status" value="1"/>
</dbReference>
<reference evidence="2" key="1">
    <citation type="submission" date="2016-12" db="EMBL/GenBank/DDBJ databases">
        <title>Genome sequence of Streptomyces antioxidans MUSC 164.</title>
        <authorList>
            <person name="Lee L.-H."/>
            <person name="Ser H.-L."/>
        </authorList>
    </citation>
    <scope>NUCLEOTIDE SEQUENCE [LARGE SCALE GENOMIC DNA]</scope>
    <source>
        <strain evidence="2">MUSC 164</strain>
    </source>
</reference>
<dbReference type="OrthoDB" id="3212826at2"/>
<dbReference type="AlphaFoldDB" id="A0A1V4D552"/>
<dbReference type="SUPFAM" id="SSF54593">
    <property type="entry name" value="Glyoxalase/Bleomycin resistance protein/Dihydroxybiphenyl dioxygenase"/>
    <property type="match status" value="1"/>
</dbReference>
<accession>A0A1V4D552</accession>
<proteinExistence type="predicted"/>
<dbReference type="PANTHER" id="PTHR35908:SF1">
    <property type="entry name" value="CONSERVED PROTEIN"/>
    <property type="match status" value="1"/>
</dbReference>
<dbReference type="Pfam" id="PF18029">
    <property type="entry name" value="Glyoxalase_6"/>
    <property type="match status" value="1"/>
</dbReference>
<organism evidence="2 3">
    <name type="scientific">Streptomyces antioxidans</name>
    <dbReference type="NCBI Taxonomy" id="1507734"/>
    <lineage>
        <taxon>Bacteria</taxon>
        <taxon>Bacillati</taxon>
        <taxon>Actinomycetota</taxon>
        <taxon>Actinomycetes</taxon>
        <taxon>Kitasatosporales</taxon>
        <taxon>Streptomycetaceae</taxon>
        <taxon>Streptomyces</taxon>
    </lineage>
</organism>
<evidence type="ECO:0000313" key="2">
    <source>
        <dbReference type="EMBL" id="OPF79321.1"/>
    </source>
</evidence>
<protein>
    <submittedName>
        <fullName evidence="2">Glyoxalase</fullName>
    </submittedName>
</protein>
<dbReference type="InterPro" id="IPR029068">
    <property type="entry name" value="Glyas_Bleomycin-R_OHBP_Dase"/>
</dbReference>
<dbReference type="EMBL" id="LAKD02000040">
    <property type="protein sequence ID" value="OPF79321.1"/>
    <property type="molecule type" value="Genomic_DNA"/>
</dbReference>
<name>A0A1V4D552_9ACTN</name>
<evidence type="ECO:0000259" key="1">
    <source>
        <dbReference type="Pfam" id="PF18029"/>
    </source>
</evidence>
<comment type="caution">
    <text evidence="2">The sequence shown here is derived from an EMBL/GenBank/DDBJ whole genome shotgun (WGS) entry which is preliminary data.</text>
</comment>
<feature type="domain" description="Glyoxalase-like" evidence="1">
    <location>
        <begin position="7"/>
        <end position="139"/>
    </location>
</feature>